<dbReference type="GeneID" id="25336367"/>
<organism evidence="1 2">
    <name type="scientific">Eimeria maxima</name>
    <name type="common">Coccidian parasite</name>
    <dbReference type="NCBI Taxonomy" id="5804"/>
    <lineage>
        <taxon>Eukaryota</taxon>
        <taxon>Sar</taxon>
        <taxon>Alveolata</taxon>
        <taxon>Apicomplexa</taxon>
        <taxon>Conoidasida</taxon>
        <taxon>Coccidia</taxon>
        <taxon>Eucoccidiorida</taxon>
        <taxon>Eimeriorina</taxon>
        <taxon>Eimeriidae</taxon>
        <taxon>Eimeria</taxon>
    </lineage>
</organism>
<reference evidence="1" key="1">
    <citation type="submission" date="2013-10" db="EMBL/GenBank/DDBJ databases">
        <title>Genomic analysis of the causative agents of coccidiosis in chickens.</title>
        <authorList>
            <person name="Reid A.J."/>
            <person name="Blake D."/>
            <person name="Billington K."/>
            <person name="Browne H."/>
            <person name="Dunn M."/>
            <person name="Hung S."/>
            <person name="Kawahara F."/>
            <person name="Miranda-Saavedra D."/>
            <person name="Mourier T."/>
            <person name="Nagra H."/>
            <person name="Otto T.D."/>
            <person name="Rawlings N."/>
            <person name="Sanchez A."/>
            <person name="Sanders M."/>
            <person name="Subramaniam C."/>
            <person name="Tay Y."/>
            <person name="Dear P."/>
            <person name="Doerig C."/>
            <person name="Gruber A."/>
            <person name="Parkinson J."/>
            <person name="Shirley M."/>
            <person name="Wan K.L."/>
            <person name="Berriman M."/>
            <person name="Tomley F."/>
            <person name="Pain A."/>
        </authorList>
    </citation>
    <scope>NUCLEOTIDE SEQUENCE [LARGE SCALE GENOMIC DNA]</scope>
    <source>
        <strain evidence="1">Weybridge</strain>
    </source>
</reference>
<keyword evidence="2" id="KW-1185">Reference proteome</keyword>
<protein>
    <submittedName>
        <fullName evidence="1">Uncharacterized protein</fullName>
    </submittedName>
</protein>
<name>U6MB16_EIMMA</name>
<evidence type="ECO:0000313" key="2">
    <source>
        <dbReference type="Proteomes" id="UP000030763"/>
    </source>
</evidence>
<dbReference type="Proteomes" id="UP000030763">
    <property type="component" value="Unassembled WGS sequence"/>
</dbReference>
<sequence length="527" mass="58307">MLGSPRVEICGSMRNHCRPHRRFVGVCPYAGLSRHAPSSPFPACYYLRQQRCLHHDPCVTSSALHRSLRANSLDPPTDSKVVGALAPTCRPRAEWPANILERVRRELSAGHSSPKSSLQDRWASPLYDRTSFISWCEMQQQLQKNNPRAFLRRLMRAISHPFSGAEVDVGASFGALDGTPQGTDCSPVVYKRYIDGMTAAHHYPSRLLPPHEAAKLPPLFFVTPFGLHEDPSPSAETQDIRLRERVFRPSSPGAILPKTSLVERLYGRVSLLFLFDVGGQHSQLADVATWVRRLESHSSFISSVYGPVFASPTAATSAAAVATGSLPPGLLQQPCPGLGWRADGTGPELASLQFICVDHAPFWLRSLAIRSMQSLTPSFRSLLPFHSFPQRLRRAARIQEGPREVPQDSREAALRLLAEEYEHLCSLIRSRAAGSCLFGSFMGYSGRWGAEEVETFKRRERAKFVSVLLVDKAARVRWHATGSPTEEAVMLLLSGLKALLAEDTNATACIPRVHVCSRSSRSYCSYA</sequence>
<accession>U6MB16</accession>
<proteinExistence type="predicted"/>
<dbReference type="RefSeq" id="XP_013336306.1">
    <property type="nucleotide sequence ID" value="XM_013480852.1"/>
</dbReference>
<dbReference type="EMBL" id="HG720661">
    <property type="protein sequence ID" value="CDJ59659.1"/>
    <property type="molecule type" value="Genomic_DNA"/>
</dbReference>
<dbReference type="VEuPathDB" id="ToxoDB:EMWEY_00023810"/>
<dbReference type="AlphaFoldDB" id="U6MB16"/>
<gene>
    <name evidence="1" type="ORF">EMWEY_00023810</name>
</gene>
<evidence type="ECO:0000313" key="1">
    <source>
        <dbReference type="EMBL" id="CDJ59659.1"/>
    </source>
</evidence>
<dbReference type="OrthoDB" id="346242at2759"/>
<reference evidence="1" key="2">
    <citation type="submission" date="2013-10" db="EMBL/GenBank/DDBJ databases">
        <authorList>
            <person name="Aslett M."/>
        </authorList>
    </citation>
    <scope>NUCLEOTIDE SEQUENCE [LARGE SCALE GENOMIC DNA]</scope>
    <source>
        <strain evidence="1">Weybridge</strain>
    </source>
</reference>
<dbReference type="OMA" id="DHAPFWL"/>